<protein>
    <submittedName>
        <fullName evidence="1">Uncharacterized protein</fullName>
    </submittedName>
</protein>
<keyword evidence="2" id="KW-1185">Reference proteome</keyword>
<dbReference type="EMBL" id="JAAGNZ010000001">
    <property type="protein sequence ID" value="NEU67684.1"/>
    <property type="molecule type" value="Genomic_DNA"/>
</dbReference>
<proteinExistence type="predicted"/>
<comment type="caution">
    <text evidence="1">The sequence shown here is derived from an EMBL/GenBank/DDBJ whole genome shotgun (WGS) entry which is preliminary data.</text>
</comment>
<dbReference type="AlphaFoldDB" id="A0A6M0IHM9"/>
<reference evidence="1 2" key="1">
    <citation type="submission" date="2020-02" db="EMBL/GenBank/DDBJ databases">
        <title>Draft genome sequence of two Spirosoma agri KCTC 52727 and Spirosoma terrae KCTC 52035.</title>
        <authorList>
            <person name="Rojas J."/>
            <person name="Ambika Manirajan B."/>
            <person name="Ratering S."/>
            <person name="Suarez C."/>
            <person name="Schnell S."/>
        </authorList>
    </citation>
    <scope>NUCLEOTIDE SEQUENCE [LARGE SCALE GENOMIC DNA]</scope>
    <source>
        <strain evidence="1 2">KCTC 52727</strain>
    </source>
</reference>
<organism evidence="1 2">
    <name type="scientific">Spirosoma agri</name>
    <dbReference type="NCBI Taxonomy" id="1987381"/>
    <lineage>
        <taxon>Bacteria</taxon>
        <taxon>Pseudomonadati</taxon>
        <taxon>Bacteroidota</taxon>
        <taxon>Cytophagia</taxon>
        <taxon>Cytophagales</taxon>
        <taxon>Cytophagaceae</taxon>
        <taxon>Spirosoma</taxon>
    </lineage>
</organism>
<dbReference type="RefSeq" id="WP_164038114.1">
    <property type="nucleotide sequence ID" value="NZ_JAAGNZ010000001.1"/>
</dbReference>
<dbReference type="Proteomes" id="UP000477386">
    <property type="component" value="Unassembled WGS sequence"/>
</dbReference>
<gene>
    <name evidence="1" type="ORF">GK091_12400</name>
</gene>
<accession>A0A6M0IHM9</accession>
<sequence length="82" mass="9175">MNQHTLNQLLQEKQRLEATITANCRSAATAEALLRTIVPSASPTSTDTSSSELIRQYIYDQNRAGHAFIAEYNQVLGKLRRV</sequence>
<evidence type="ECO:0000313" key="2">
    <source>
        <dbReference type="Proteomes" id="UP000477386"/>
    </source>
</evidence>
<evidence type="ECO:0000313" key="1">
    <source>
        <dbReference type="EMBL" id="NEU67684.1"/>
    </source>
</evidence>
<name>A0A6M0IHM9_9BACT</name>